<proteinExistence type="predicted"/>
<accession>A0A5D0XRL4</accession>
<sequence>MRILHPVVGLCVLAVALTGCNQDMGPPAGATLTMPAEPHAVPTAEEDASAAPAPDDAGSEDGTPGAGSGDAGTSTGAGPSPHCVIVAGGLTTAMLAPLSLRSTEDHGQLVELEQELLDLRDKLPADLQDDFVALAHSVEAPPTGSGTFDEATFRRAMEPVQDWLGQHCEHP</sequence>
<evidence type="ECO:0000313" key="2">
    <source>
        <dbReference type="EMBL" id="TYC98471.1"/>
    </source>
</evidence>
<feature type="region of interest" description="Disordered" evidence="1">
    <location>
        <begin position="40"/>
        <end position="80"/>
    </location>
</feature>
<dbReference type="Proteomes" id="UP000323410">
    <property type="component" value="Unassembled WGS sequence"/>
</dbReference>
<feature type="compositionally biased region" description="Low complexity" evidence="1">
    <location>
        <begin position="71"/>
        <end position="80"/>
    </location>
</feature>
<comment type="caution">
    <text evidence="2">The sequence shown here is derived from an EMBL/GenBank/DDBJ whole genome shotgun (WGS) entry which is preliminary data.</text>
</comment>
<organism evidence="2 3">
    <name type="scientific">Arthrobacter echini</name>
    <dbReference type="NCBI Taxonomy" id="1529066"/>
    <lineage>
        <taxon>Bacteria</taxon>
        <taxon>Bacillati</taxon>
        <taxon>Actinomycetota</taxon>
        <taxon>Actinomycetes</taxon>
        <taxon>Micrococcales</taxon>
        <taxon>Micrococcaceae</taxon>
        <taxon>Arthrobacter</taxon>
    </lineage>
</organism>
<dbReference type="RefSeq" id="WP_148601367.1">
    <property type="nucleotide sequence ID" value="NZ_VSLD01000005.1"/>
</dbReference>
<dbReference type="OrthoDB" id="4951285at2"/>
<protein>
    <submittedName>
        <fullName evidence="2">Uncharacterized protein</fullName>
    </submittedName>
</protein>
<evidence type="ECO:0000313" key="3">
    <source>
        <dbReference type="Proteomes" id="UP000323410"/>
    </source>
</evidence>
<reference evidence="2 3" key="1">
    <citation type="submission" date="2019-08" db="EMBL/GenBank/DDBJ databases">
        <title>Genone of Arthrobacter echini P9.</title>
        <authorList>
            <person name="Bowman J.P."/>
        </authorList>
    </citation>
    <scope>NUCLEOTIDE SEQUENCE [LARGE SCALE GENOMIC DNA]</scope>
    <source>
        <strain evidence="2 3">P9</strain>
    </source>
</reference>
<gene>
    <name evidence="2" type="ORF">FQ377_11310</name>
</gene>
<feature type="compositionally biased region" description="Low complexity" evidence="1">
    <location>
        <begin position="49"/>
        <end position="63"/>
    </location>
</feature>
<dbReference type="PROSITE" id="PS51257">
    <property type="entry name" value="PROKAR_LIPOPROTEIN"/>
    <property type="match status" value="1"/>
</dbReference>
<dbReference type="AlphaFoldDB" id="A0A5D0XRL4"/>
<name>A0A5D0XRL4_9MICC</name>
<keyword evidence="3" id="KW-1185">Reference proteome</keyword>
<evidence type="ECO:0000256" key="1">
    <source>
        <dbReference type="SAM" id="MobiDB-lite"/>
    </source>
</evidence>
<dbReference type="EMBL" id="VSLD01000005">
    <property type="protein sequence ID" value="TYC98471.1"/>
    <property type="molecule type" value="Genomic_DNA"/>
</dbReference>